<keyword evidence="4" id="KW-1185">Reference proteome</keyword>
<dbReference type="EMBL" id="JAAKZY010000028">
    <property type="protein sequence ID" value="NGO08260.1"/>
    <property type="molecule type" value="Genomic_DNA"/>
</dbReference>
<dbReference type="Pfam" id="PF17765">
    <property type="entry name" value="MLTR_LBD"/>
    <property type="match status" value="1"/>
</dbReference>
<protein>
    <recommendedName>
        <fullName evidence="2">MmyB-like transcription regulator ligand binding domain-containing protein</fullName>
    </recommendedName>
</protein>
<dbReference type="Proteomes" id="UP000472335">
    <property type="component" value="Unassembled WGS sequence"/>
</dbReference>
<dbReference type="PANTHER" id="PTHR35010">
    <property type="entry name" value="BLL4672 PROTEIN-RELATED"/>
    <property type="match status" value="1"/>
</dbReference>
<comment type="caution">
    <text evidence="3">The sequence shown here is derived from an EMBL/GenBank/DDBJ whole genome shotgun (WGS) entry which is preliminary data.</text>
</comment>
<feature type="region of interest" description="Disordered" evidence="1">
    <location>
        <begin position="1"/>
        <end position="24"/>
    </location>
</feature>
<evidence type="ECO:0000259" key="2">
    <source>
        <dbReference type="Pfam" id="PF17765"/>
    </source>
</evidence>
<evidence type="ECO:0000313" key="4">
    <source>
        <dbReference type="Proteomes" id="UP000472335"/>
    </source>
</evidence>
<dbReference type="Gene3D" id="3.30.450.180">
    <property type="match status" value="1"/>
</dbReference>
<sequence>MSVYIRPAPLRAPTSHRPHHQFGDHPSAQRILDRLTEVPTCPCDAAWNVLTGNRRWLAFNCGAATADGRDRNMAWRTFTDAPSTVFRSAGHLNSFRAAIVAGLRAAARRYPTDPELRSLVRDLHEVSGNFAGLWDAKGQPQNEGDQLTVDDPDLGRFTLDTDVLTVEPGDLRVVVLSAPVNSPDASRLAAITG</sequence>
<evidence type="ECO:0000313" key="3">
    <source>
        <dbReference type="EMBL" id="NGO08260.1"/>
    </source>
</evidence>
<dbReference type="PANTHER" id="PTHR35010:SF2">
    <property type="entry name" value="BLL4672 PROTEIN"/>
    <property type="match status" value="1"/>
</dbReference>
<proteinExistence type="predicted"/>
<organism evidence="3 4">
    <name type="scientific">Streptomyces scabichelini</name>
    <dbReference type="NCBI Taxonomy" id="2711217"/>
    <lineage>
        <taxon>Bacteria</taxon>
        <taxon>Bacillati</taxon>
        <taxon>Actinomycetota</taxon>
        <taxon>Actinomycetes</taxon>
        <taxon>Kitasatosporales</taxon>
        <taxon>Streptomycetaceae</taxon>
        <taxon>Streptomyces</taxon>
    </lineage>
</organism>
<gene>
    <name evidence="3" type="ORF">G5C60_11565</name>
</gene>
<dbReference type="AlphaFoldDB" id="A0A6G4V2Z9"/>
<accession>A0A6G4V2Z9</accession>
<reference evidence="3 4" key="1">
    <citation type="submission" date="2020-02" db="EMBL/GenBank/DDBJ databases">
        <title>Whole-genome analyses of novel actinobacteria.</title>
        <authorList>
            <person name="Sahin N."/>
            <person name="Gencbay T."/>
        </authorList>
    </citation>
    <scope>NUCLEOTIDE SEQUENCE [LARGE SCALE GENOMIC DNA]</scope>
    <source>
        <strain evidence="3 4">HC44</strain>
    </source>
</reference>
<evidence type="ECO:0000256" key="1">
    <source>
        <dbReference type="SAM" id="MobiDB-lite"/>
    </source>
</evidence>
<dbReference type="InterPro" id="IPR041413">
    <property type="entry name" value="MLTR_LBD"/>
</dbReference>
<feature type="domain" description="MmyB-like transcription regulator ligand binding" evidence="2">
    <location>
        <begin position="26"/>
        <end position="189"/>
    </location>
</feature>
<name>A0A6G4V2Z9_9ACTN</name>
<dbReference type="RefSeq" id="WP_165257790.1">
    <property type="nucleotide sequence ID" value="NZ_JAAKZY010000028.1"/>
</dbReference>